<name>A0A8J3Q987_9ACTN</name>
<feature type="transmembrane region" description="Helical" evidence="5">
    <location>
        <begin position="85"/>
        <end position="105"/>
    </location>
</feature>
<feature type="transmembrane region" description="Helical" evidence="5">
    <location>
        <begin position="111"/>
        <end position="130"/>
    </location>
</feature>
<dbReference type="PANTHER" id="PTHR24421">
    <property type="entry name" value="NITRATE/NITRITE SENSOR PROTEIN NARX-RELATED"/>
    <property type="match status" value="1"/>
</dbReference>
<dbReference type="CDD" id="cd16917">
    <property type="entry name" value="HATPase_UhpB-NarQ-NarX-like"/>
    <property type="match status" value="1"/>
</dbReference>
<protein>
    <recommendedName>
        <fullName evidence="6">Histidine kinase/HSP90-like ATPase domain-containing protein</fullName>
    </recommendedName>
</protein>
<dbReference type="GO" id="GO:0016301">
    <property type="term" value="F:kinase activity"/>
    <property type="evidence" value="ECO:0007669"/>
    <property type="project" value="UniProtKB-KW"/>
</dbReference>
<dbReference type="GO" id="GO:0000160">
    <property type="term" value="P:phosphorelay signal transduction system"/>
    <property type="evidence" value="ECO:0007669"/>
    <property type="project" value="UniProtKB-KW"/>
</dbReference>
<evidence type="ECO:0000256" key="2">
    <source>
        <dbReference type="ARBA" id="ARBA00022777"/>
    </source>
</evidence>
<dbReference type="Proteomes" id="UP000612899">
    <property type="component" value="Unassembled WGS sequence"/>
</dbReference>
<keyword evidence="8" id="KW-1185">Reference proteome</keyword>
<gene>
    <name evidence="7" type="ORF">Rhe02_34420</name>
</gene>
<dbReference type="SUPFAM" id="SSF55874">
    <property type="entry name" value="ATPase domain of HSP90 chaperone/DNA topoisomerase II/histidine kinase"/>
    <property type="match status" value="1"/>
</dbReference>
<keyword evidence="5" id="KW-0812">Transmembrane</keyword>
<keyword evidence="1" id="KW-0808">Transferase</keyword>
<keyword evidence="2" id="KW-0418">Kinase</keyword>
<dbReference type="InterPro" id="IPR036890">
    <property type="entry name" value="HATPase_C_sf"/>
</dbReference>
<dbReference type="InterPro" id="IPR003594">
    <property type="entry name" value="HATPase_dom"/>
</dbReference>
<comment type="caution">
    <text evidence="7">The sequence shown here is derived from an EMBL/GenBank/DDBJ whole genome shotgun (WGS) entry which is preliminary data.</text>
</comment>
<evidence type="ECO:0000313" key="7">
    <source>
        <dbReference type="EMBL" id="GIH05375.1"/>
    </source>
</evidence>
<evidence type="ECO:0000256" key="4">
    <source>
        <dbReference type="SAM" id="MobiDB-lite"/>
    </source>
</evidence>
<feature type="region of interest" description="Disordered" evidence="4">
    <location>
        <begin position="1"/>
        <end position="20"/>
    </location>
</feature>
<dbReference type="InterPro" id="IPR050482">
    <property type="entry name" value="Sensor_HK_TwoCompSys"/>
</dbReference>
<evidence type="ECO:0000259" key="6">
    <source>
        <dbReference type="Pfam" id="PF02518"/>
    </source>
</evidence>
<feature type="domain" description="Histidine kinase/HSP90-like ATPase" evidence="6">
    <location>
        <begin position="302"/>
        <end position="391"/>
    </location>
</feature>
<keyword evidence="3" id="KW-0902">Two-component regulatory system</keyword>
<dbReference type="EMBL" id="BONY01000018">
    <property type="protein sequence ID" value="GIH05375.1"/>
    <property type="molecule type" value="Genomic_DNA"/>
</dbReference>
<organism evidence="7 8">
    <name type="scientific">Rhizocola hellebori</name>
    <dbReference type="NCBI Taxonomy" id="1392758"/>
    <lineage>
        <taxon>Bacteria</taxon>
        <taxon>Bacillati</taxon>
        <taxon>Actinomycetota</taxon>
        <taxon>Actinomycetes</taxon>
        <taxon>Micromonosporales</taxon>
        <taxon>Micromonosporaceae</taxon>
        <taxon>Rhizocola</taxon>
    </lineage>
</organism>
<feature type="compositionally biased region" description="Low complexity" evidence="4">
    <location>
        <begin position="9"/>
        <end position="20"/>
    </location>
</feature>
<dbReference type="Pfam" id="PF02518">
    <property type="entry name" value="HATPase_c"/>
    <property type="match status" value="1"/>
</dbReference>
<feature type="transmembrane region" description="Helical" evidence="5">
    <location>
        <begin position="54"/>
        <end position="73"/>
    </location>
</feature>
<keyword evidence="5" id="KW-1133">Transmembrane helix</keyword>
<reference evidence="7" key="1">
    <citation type="submission" date="2021-01" db="EMBL/GenBank/DDBJ databases">
        <title>Whole genome shotgun sequence of Rhizocola hellebori NBRC 109834.</title>
        <authorList>
            <person name="Komaki H."/>
            <person name="Tamura T."/>
        </authorList>
    </citation>
    <scope>NUCLEOTIDE SEQUENCE</scope>
    <source>
        <strain evidence="7">NBRC 109834</strain>
    </source>
</reference>
<evidence type="ECO:0000256" key="1">
    <source>
        <dbReference type="ARBA" id="ARBA00022679"/>
    </source>
</evidence>
<proteinExistence type="predicted"/>
<dbReference type="Gene3D" id="3.30.565.10">
    <property type="entry name" value="Histidine kinase-like ATPase, C-terminal domain"/>
    <property type="match status" value="1"/>
</dbReference>
<keyword evidence="5" id="KW-0472">Membrane</keyword>
<evidence type="ECO:0000256" key="5">
    <source>
        <dbReference type="SAM" id="Phobius"/>
    </source>
</evidence>
<evidence type="ECO:0000313" key="8">
    <source>
        <dbReference type="Proteomes" id="UP000612899"/>
    </source>
</evidence>
<sequence length="393" mass="40261">MGLPASRQADTGGADTASAGPGARRTLTVLVAAMRLSSGVLGAVVAIAGMAPPAQPGLVIAGSVGVLLWSGLFARQVLRHGPSPILIYIDVIVVAVLLVAHRWLVPEQVRMMASGTGWVDIVAGAGVLITQFGLRQPIGLAAGLGIAAVYAVGDGQISEAPVFLAVAALIGAGLATLVHRATSSADAALAELAEQRRAAIVRAAIRADERNHQRHLHDTVLATLTMVHTGGIASDSVALRERAAADLLIIESLREGPSGPQPSLPKVRLDLMLRFAAVQPPASTPLNVSVDVSPIELPAEVATAMSQCVAEALTNVARHAGTGEAGLEARADADGASITVRDSGVGFDVTSVPAHRRGLRESIDGRMRSVGGSASVRSEPGLGTQVVLRWPDV</sequence>
<accession>A0A8J3Q987</accession>
<dbReference type="RefSeq" id="WP_203909229.1">
    <property type="nucleotide sequence ID" value="NZ_BONY01000018.1"/>
</dbReference>
<dbReference type="AlphaFoldDB" id="A0A8J3Q987"/>
<dbReference type="PANTHER" id="PTHR24421:SF61">
    <property type="entry name" value="OXYGEN SENSOR HISTIDINE KINASE NREB"/>
    <property type="match status" value="1"/>
</dbReference>
<feature type="transmembrane region" description="Helical" evidence="5">
    <location>
        <begin position="27"/>
        <end position="48"/>
    </location>
</feature>
<evidence type="ECO:0000256" key="3">
    <source>
        <dbReference type="ARBA" id="ARBA00023012"/>
    </source>
</evidence>